<dbReference type="Proteomes" id="UP001500620">
    <property type="component" value="Unassembled WGS sequence"/>
</dbReference>
<dbReference type="InterPro" id="IPR007165">
    <property type="entry name" value="Phage_holin_4_2"/>
</dbReference>
<keyword evidence="2" id="KW-1133">Transmembrane helix</keyword>
<evidence type="ECO:0008006" key="5">
    <source>
        <dbReference type="Google" id="ProtNLM"/>
    </source>
</evidence>
<name>A0ABP8CUP3_9ACTN</name>
<evidence type="ECO:0000313" key="4">
    <source>
        <dbReference type="Proteomes" id="UP001500620"/>
    </source>
</evidence>
<keyword evidence="2" id="KW-0472">Membrane</keyword>
<keyword evidence="2" id="KW-0812">Transmembrane</keyword>
<feature type="compositionally biased region" description="Low complexity" evidence="1">
    <location>
        <begin position="149"/>
        <end position="159"/>
    </location>
</feature>
<evidence type="ECO:0000256" key="2">
    <source>
        <dbReference type="SAM" id="Phobius"/>
    </source>
</evidence>
<accession>A0ABP8CUP3</accession>
<feature type="region of interest" description="Disordered" evidence="1">
    <location>
        <begin position="127"/>
        <end position="159"/>
    </location>
</feature>
<dbReference type="PANTHER" id="PTHR37309">
    <property type="entry name" value="SLR0284 PROTEIN"/>
    <property type="match status" value="1"/>
</dbReference>
<keyword evidence="4" id="KW-1185">Reference proteome</keyword>
<dbReference type="Pfam" id="PF04020">
    <property type="entry name" value="Phage_holin_4_2"/>
    <property type="match status" value="1"/>
</dbReference>
<sequence length="159" mass="17621">MGILIRLAVSAFTVWLATLVIPGITVDGDTGHQVLAVVAVAAIFGIVNAVLRPIIKTIGCWAYILTLGLVSLVVNGALLLLTSKIAEALDLSFRVEHFWPSAILGALFIGVVSWLLNFFVPDRGDKNRKQEYDRRQPPPPRQQYGGGYQQQQQNYRDYR</sequence>
<feature type="transmembrane region" description="Helical" evidence="2">
    <location>
        <begin position="98"/>
        <end position="120"/>
    </location>
</feature>
<organism evidence="3 4">
    <name type="scientific">Dactylosporangium darangshiense</name>
    <dbReference type="NCBI Taxonomy" id="579108"/>
    <lineage>
        <taxon>Bacteria</taxon>
        <taxon>Bacillati</taxon>
        <taxon>Actinomycetota</taxon>
        <taxon>Actinomycetes</taxon>
        <taxon>Micromonosporales</taxon>
        <taxon>Micromonosporaceae</taxon>
        <taxon>Dactylosporangium</taxon>
    </lineage>
</organism>
<feature type="transmembrane region" description="Helical" evidence="2">
    <location>
        <begin position="32"/>
        <end position="51"/>
    </location>
</feature>
<protein>
    <recommendedName>
        <fullName evidence="5">Phage holin family protein</fullName>
    </recommendedName>
</protein>
<reference evidence="4" key="1">
    <citation type="journal article" date="2019" name="Int. J. Syst. Evol. Microbiol.">
        <title>The Global Catalogue of Microorganisms (GCM) 10K type strain sequencing project: providing services to taxonomists for standard genome sequencing and annotation.</title>
        <authorList>
            <consortium name="The Broad Institute Genomics Platform"/>
            <consortium name="The Broad Institute Genome Sequencing Center for Infectious Disease"/>
            <person name="Wu L."/>
            <person name="Ma J."/>
        </authorList>
    </citation>
    <scope>NUCLEOTIDE SEQUENCE [LARGE SCALE GENOMIC DNA]</scope>
    <source>
        <strain evidence="4">JCM 17441</strain>
    </source>
</reference>
<dbReference type="EMBL" id="BAABAT010000001">
    <property type="protein sequence ID" value="GAA4243482.1"/>
    <property type="molecule type" value="Genomic_DNA"/>
</dbReference>
<feature type="compositionally biased region" description="Basic and acidic residues" evidence="1">
    <location>
        <begin position="127"/>
        <end position="136"/>
    </location>
</feature>
<evidence type="ECO:0000313" key="3">
    <source>
        <dbReference type="EMBL" id="GAA4243482.1"/>
    </source>
</evidence>
<comment type="caution">
    <text evidence="3">The sequence shown here is derived from an EMBL/GenBank/DDBJ whole genome shotgun (WGS) entry which is preliminary data.</text>
</comment>
<dbReference type="PANTHER" id="PTHR37309:SF1">
    <property type="entry name" value="SLR0284 PROTEIN"/>
    <property type="match status" value="1"/>
</dbReference>
<evidence type="ECO:0000256" key="1">
    <source>
        <dbReference type="SAM" id="MobiDB-lite"/>
    </source>
</evidence>
<proteinExistence type="predicted"/>
<feature type="transmembrane region" description="Helical" evidence="2">
    <location>
        <begin position="58"/>
        <end position="78"/>
    </location>
</feature>
<gene>
    <name evidence="3" type="ORF">GCM10022255_002730</name>
</gene>